<organism evidence="3 4">
    <name type="scientific">Araneus ventricosus</name>
    <name type="common">Orbweaver spider</name>
    <name type="synonym">Epeira ventricosa</name>
    <dbReference type="NCBI Taxonomy" id="182803"/>
    <lineage>
        <taxon>Eukaryota</taxon>
        <taxon>Metazoa</taxon>
        <taxon>Ecdysozoa</taxon>
        <taxon>Arthropoda</taxon>
        <taxon>Chelicerata</taxon>
        <taxon>Arachnida</taxon>
        <taxon>Araneae</taxon>
        <taxon>Araneomorphae</taxon>
        <taxon>Entelegynae</taxon>
        <taxon>Araneoidea</taxon>
        <taxon>Araneidae</taxon>
        <taxon>Araneus</taxon>
    </lineage>
</organism>
<evidence type="ECO:0000313" key="3">
    <source>
        <dbReference type="EMBL" id="GBM01993.1"/>
    </source>
</evidence>
<proteinExistence type="inferred from homology"/>
<dbReference type="Proteomes" id="UP000499080">
    <property type="component" value="Unassembled WGS sequence"/>
</dbReference>
<protein>
    <recommendedName>
        <fullName evidence="2">WD repeat-containing protein 79</fullName>
    </recommendedName>
</protein>
<comment type="similarity">
    <text evidence="1">Belongs to the TCAB1 family.</text>
</comment>
<dbReference type="GO" id="GO:0003723">
    <property type="term" value="F:RNA binding"/>
    <property type="evidence" value="ECO:0007669"/>
    <property type="project" value="TreeGrafter"/>
</dbReference>
<evidence type="ECO:0000256" key="1">
    <source>
        <dbReference type="ARBA" id="ARBA00038279"/>
    </source>
</evidence>
<dbReference type="GO" id="GO:0015030">
    <property type="term" value="C:Cajal body"/>
    <property type="evidence" value="ECO:0007669"/>
    <property type="project" value="TreeGrafter"/>
</dbReference>
<dbReference type="PANTHER" id="PTHR13211:SF0">
    <property type="entry name" value="TELOMERASE CAJAL BODY PROTEIN 1"/>
    <property type="match status" value="1"/>
</dbReference>
<name>A0A4Y2CCB8_ARAVE</name>
<dbReference type="PANTHER" id="PTHR13211">
    <property type="entry name" value="TELOMERASE CAJAL BODY PROTEIN 1"/>
    <property type="match status" value="1"/>
</dbReference>
<dbReference type="InterPro" id="IPR001680">
    <property type="entry name" value="WD40_rpt"/>
</dbReference>
<dbReference type="Gene3D" id="2.130.10.10">
    <property type="entry name" value="YVTN repeat-like/Quinoprotein amine dehydrogenase"/>
    <property type="match status" value="1"/>
</dbReference>
<dbReference type="AlphaFoldDB" id="A0A4Y2CCB8"/>
<dbReference type="InterPro" id="IPR036322">
    <property type="entry name" value="WD40_repeat_dom_sf"/>
</dbReference>
<evidence type="ECO:0000256" key="2">
    <source>
        <dbReference type="ARBA" id="ARBA00041558"/>
    </source>
</evidence>
<dbReference type="InterPro" id="IPR051150">
    <property type="entry name" value="SWT21/TCAB1_mRNA_Telomere"/>
</dbReference>
<reference evidence="3 4" key="1">
    <citation type="journal article" date="2019" name="Sci. Rep.">
        <title>Orb-weaving spider Araneus ventricosus genome elucidates the spidroin gene catalogue.</title>
        <authorList>
            <person name="Kono N."/>
            <person name="Nakamura H."/>
            <person name="Ohtoshi R."/>
            <person name="Moran D.A.P."/>
            <person name="Shinohara A."/>
            <person name="Yoshida Y."/>
            <person name="Fujiwara M."/>
            <person name="Mori M."/>
            <person name="Tomita M."/>
            <person name="Arakawa K."/>
        </authorList>
    </citation>
    <scope>NUCLEOTIDE SEQUENCE [LARGE SCALE GENOMIC DNA]</scope>
</reference>
<dbReference type="GO" id="GO:0030576">
    <property type="term" value="P:Cajal body organization"/>
    <property type="evidence" value="ECO:0007669"/>
    <property type="project" value="TreeGrafter"/>
</dbReference>
<gene>
    <name evidence="3" type="ORF">AVEN_269586_1</name>
</gene>
<dbReference type="SUPFAM" id="SSF50978">
    <property type="entry name" value="WD40 repeat-like"/>
    <property type="match status" value="1"/>
</dbReference>
<dbReference type="EMBL" id="BGPR01000175">
    <property type="protein sequence ID" value="GBM01993.1"/>
    <property type="molecule type" value="Genomic_DNA"/>
</dbReference>
<dbReference type="InterPro" id="IPR015943">
    <property type="entry name" value="WD40/YVTN_repeat-like_dom_sf"/>
</dbReference>
<dbReference type="OrthoDB" id="239865at2759"/>
<sequence>MSVNYLLDKSLNQKWVRMGGGRYVVSGNNNGVITIWDAYKEPKESDFDEFSVLEPVQFYMGHKDCVNGISLHPTYPLLCSSSGQRKFPDLLSEDDDQIFARELPERDNSLRLWWIGKCS</sequence>
<comment type="caution">
    <text evidence="3">The sequence shown here is derived from an EMBL/GenBank/DDBJ whole genome shotgun (WGS) entry which is preliminary data.</text>
</comment>
<dbReference type="Pfam" id="PF00400">
    <property type="entry name" value="WD40"/>
    <property type="match status" value="1"/>
</dbReference>
<accession>A0A4Y2CCB8</accession>
<evidence type="ECO:0000313" key="4">
    <source>
        <dbReference type="Proteomes" id="UP000499080"/>
    </source>
</evidence>
<keyword evidence="4" id="KW-1185">Reference proteome</keyword>